<evidence type="ECO:0000313" key="3">
    <source>
        <dbReference type="WBParaSite" id="ACRNAN_scaffold7953.g26856.t1"/>
    </source>
</evidence>
<dbReference type="InterPro" id="IPR043129">
    <property type="entry name" value="ATPase_NBD"/>
</dbReference>
<organism evidence="2 3">
    <name type="scientific">Acrobeloides nanus</name>
    <dbReference type="NCBI Taxonomy" id="290746"/>
    <lineage>
        <taxon>Eukaryota</taxon>
        <taxon>Metazoa</taxon>
        <taxon>Ecdysozoa</taxon>
        <taxon>Nematoda</taxon>
        <taxon>Chromadorea</taxon>
        <taxon>Rhabditida</taxon>
        <taxon>Tylenchina</taxon>
        <taxon>Cephalobomorpha</taxon>
        <taxon>Cephaloboidea</taxon>
        <taxon>Cephalobidae</taxon>
        <taxon>Acrobeloides</taxon>
    </lineage>
</organism>
<evidence type="ECO:0000313" key="2">
    <source>
        <dbReference type="Proteomes" id="UP000887540"/>
    </source>
</evidence>
<dbReference type="Gene3D" id="2.30.36.70">
    <property type="entry name" value="Actin, Chain A, domain 2"/>
    <property type="match status" value="1"/>
</dbReference>
<dbReference type="InterPro" id="IPR004000">
    <property type="entry name" value="Actin"/>
</dbReference>
<accession>A0A914EFT4</accession>
<dbReference type="AlphaFoldDB" id="A0A914EFT4"/>
<dbReference type="PANTHER" id="PTHR11937">
    <property type="entry name" value="ACTIN"/>
    <property type="match status" value="1"/>
</dbReference>
<dbReference type="Gene3D" id="3.30.420.40">
    <property type="match status" value="2"/>
</dbReference>
<dbReference type="SUPFAM" id="SSF53067">
    <property type="entry name" value="Actin-like ATPase domain"/>
    <property type="match status" value="2"/>
</dbReference>
<dbReference type="Gene3D" id="3.90.640.10">
    <property type="entry name" value="Actin, Chain A, domain 4"/>
    <property type="match status" value="1"/>
</dbReference>
<comment type="similarity">
    <text evidence="1">Belongs to the actin family.</text>
</comment>
<dbReference type="SMART" id="SM00268">
    <property type="entry name" value="ACTIN"/>
    <property type="match status" value="1"/>
</dbReference>
<sequence length="218" mass="24889">MKTLVVDNGASTIKAGYSSEEEPSFIPNSVFKSKFERKRVFVADELKDCIDKTSLYYLLPFEKGYLVNWDIEHQVWDRLFGPVLNVDFNDSRLVLTDTGQNVPAFRDRSAEMVFEDYEFQSLSTSLVATAKSLNGESSSCFVIDSGYSFTHIIPYINGKVYRPGIVRIDVGGKALTNQLKEWISYRQLQVLDETYVMNQCKEDACFVSLNFNEDMKIS</sequence>
<proteinExistence type="inferred from homology"/>
<protein>
    <submittedName>
        <fullName evidence="3">Actin-related protein 6</fullName>
    </submittedName>
</protein>
<name>A0A914EFT4_9BILA</name>
<reference evidence="3" key="1">
    <citation type="submission" date="2022-11" db="UniProtKB">
        <authorList>
            <consortium name="WormBaseParasite"/>
        </authorList>
    </citation>
    <scope>IDENTIFICATION</scope>
</reference>
<evidence type="ECO:0000256" key="1">
    <source>
        <dbReference type="RuleBase" id="RU000487"/>
    </source>
</evidence>
<dbReference type="Proteomes" id="UP000887540">
    <property type="component" value="Unplaced"/>
</dbReference>
<dbReference type="Pfam" id="PF00022">
    <property type="entry name" value="Actin"/>
    <property type="match status" value="1"/>
</dbReference>
<dbReference type="WBParaSite" id="ACRNAN_scaffold7953.g26856.t1">
    <property type="protein sequence ID" value="ACRNAN_scaffold7953.g26856.t1"/>
    <property type="gene ID" value="ACRNAN_scaffold7953.g26856"/>
</dbReference>
<keyword evidence="2" id="KW-1185">Reference proteome</keyword>